<dbReference type="AlphaFoldDB" id="A0A919RY25"/>
<evidence type="ECO:0008006" key="3">
    <source>
        <dbReference type="Google" id="ProtNLM"/>
    </source>
</evidence>
<organism evidence="1 2">
    <name type="scientific">Clostridium polyendosporum</name>
    <dbReference type="NCBI Taxonomy" id="69208"/>
    <lineage>
        <taxon>Bacteria</taxon>
        <taxon>Bacillati</taxon>
        <taxon>Bacillota</taxon>
        <taxon>Clostridia</taxon>
        <taxon>Eubacteriales</taxon>
        <taxon>Clostridiaceae</taxon>
        <taxon>Clostridium</taxon>
    </lineage>
</organism>
<dbReference type="Pfam" id="PF09388">
    <property type="entry name" value="SpoOE-like"/>
    <property type="match status" value="1"/>
</dbReference>
<gene>
    <name evidence="1" type="ORF">CPJCM30710_10400</name>
</gene>
<dbReference type="GO" id="GO:0043937">
    <property type="term" value="P:regulation of sporulation"/>
    <property type="evidence" value="ECO:0007669"/>
    <property type="project" value="InterPro"/>
</dbReference>
<sequence>MNDLIKTIENLREILCFLVVNKELTDVEVVLCSQELDKLLIEYMRKNYKNFIS</sequence>
<comment type="caution">
    <text evidence="1">The sequence shown here is derived from an EMBL/GenBank/DDBJ whole genome shotgun (WGS) entry which is preliminary data.</text>
</comment>
<dbReference type="InterPro" id="IPR018540">
    <property type="entry name" value="Spo0E-like"/>
</dbReference>
<name>A0A919RY25_9CLOT</name>
<dbReference type="EMBL" id="BOPZ01000006">
    <property type="protein sequence ID" value="GIM28374.1"/>
    <property type="molecule type" value="Genomic_DNA"/>
</dbReference>
<dbReference type="InterPro" id="IPR036638">
    <property type="entry name" value="HLH_DNA-bd_sf"/>
</dbReference>
<evidence type="ECO:0000313" key="2">
    <source>
        <dbReference type="Proteomes" id="UP000679179"/>
    </source>
</evidence>
<reference evidence="1" key="1">
    <citation type="submission" date="2021-03" db="EMBL/GenBank/DDBJ databases">
        <title>Taxonomic study of Clostridium polyendosporum from meadow-gley soil under rice.</title>
        <authorList>
            <person name="Kobayashi H."/>
            <person name="Tanizawa Y."/>
            <person name="Yagura M."/>
        </authorList>
    </citation>
    <scope>NUCLEOTIDE SEQUENCE</scope>
    <source>
        <strain evidence="1">JCM 30710</strain>
    </source>
</reference>
<dbReference type="InterPro" id="IPR037208">
    <property type="entry name" value="Spo0E-like_sf"/>
</dbReference>
<accession>A0A919RY25</accession>
<dbReference type="SUPFAM" id="SSF140500">
    <property type="entry name" value="BAS1536-like"/>
    <property type="match status" value="1"/>
</dbReference>
<evidence type="ECO:0000313" key="1">
    <source>
        <dbReference type="EMBL" id="GIM28374.1"/>
    </source>
</evidence>
<dbReference type="RefSeq" id="WP_212903112.1">
    <property type="nucleotide sequence ID" value="NZ_BOPZ01000006.1"/>
</dbReference>
<keyword evidence="2" id="KW-1185">Reference proteome</keyword>
<dbReference type="Proteomes" id="UP000679179">
    <property type="component" value="Unassembled WGS sequence"/>
</dbReference>
<dbReference type="GO" id="GO:0046983">
    <property type="term" value="F:protein dimerization activity"/>
    <property type="evidence" value="ECO:0007669"/>
    <property type="project" value="InterPro"/>
</dbReference>
<proteinExistence type="predicted"/>
<dbReference type="Gene3D" id="4.10.280.10">
    <property type="entry name" value="Helix-loop-helix DNA-binding domain"/>
    <property type="match status" value="1"/>
</dbReference>
<protein>
    <recommendedName>
        <fullName evidence="3">Spo0E like sporulation regulatory protein</fullName>
    </recommendedName>
</protein>